<keyword evidence="1" id="KW-1133">Transmembrane helix</keyword>
<evidence type="ECO:0008006" key="4">
    <source>
        <dbReference type="Google" id="ProtNLM"/>
    </source>
</evidence>
<dbReference type="InterPro" id="IPR010390">
    <property type="entry name" value="ABC-2_transporter-like"/>
</dbReference>
<feature type="transmembrane region" description="Helical" evidence="1">
    <location>
        <begin position="84"/>
        <end position="110"/>
    </location>
</feature>
<keyword evidence="1" id="KW-0812">Transmembrane</keyword>
<dbReference type="AlphaFoldDB" id="A0A8J3MX25"/>
<accession>A0A8J3MX25</accession>
<reference evidence="2" key="1">
    <citation type="submission" date="2020-10" db="EMBL/GenBank/DDBJ databases">
        <title>Taxonomic study of unclassified bacteria belonging to the class Ktedonobacteria.</title>
        <authorList>
            <person name="Yabe S."/>
            <person name="Wang C.M."/>
            <person name="Zheng Y."/>
            <person name="Sakai Y."/>
            <person name="Cavaletti L."/>
            <person name="Monciardini P."/>
            <person name="Donadio S."/>
        </authorList>
    </citation>
    <scope>NUCLEOTIDE SEQUENCE</scope>
    <source>
        <strain evidence="2">SOSP1-1</strain>
    </source>
</reference>
<dbReference type="Proteomes" id="UP000612362">
    <property type="component" value="Unassembled WGS sequence"/>
</dbReference>
<comment type="caution">
    <text evidence="2">The sequence shown here is derived from an EMBL/GenBank/DDBJ whole genome shotgun (WGS) entry which is preliminary data.</text>
</comment>
<name>A0A8J3MX25_9CHLR</name>
<evidence type="ECO:0000313" key="2">
    <source>
        <dbReference type="EMBL" id="GHO49288.1"/>
    </source>
</evidence>
<feature type="transmembrane region" description="Helical" evidence="1">
    <location>
        <begin position="259"/>
        <end position="279"/>
    </location>
</feature>
<gene>
    <name evidence="2" type="ORF">KSX_74510</name>
</gene>
<feature type="transmembrane region" description="Helical" evidence="1">
    <location>
        <begin position="56"/>
        <end position="78"/>
    </location>
</feature>
<keyword evidence="3" id="KW-1185">Reference proteome</keyword>
<dbReference type="EMBL" id="BNJF01000005">
    <property type="protein sequence ID" value="GHO49288.1"/>
    <property type="molecule type" value="Genomic_DNA"/>
</dbReference>
<keyword evidence="1" id="KW-0472">Membrane</keyword>
<dbReference type="PANTHER" id="PTHR36833">
    <property type="entry name" value="SLR0610 PROTEIN-RELATED"/>
    <property type="match status" value="1"/>
</dbReference>
<proteinExistence type="predicted"/>
<organism evidence="2 3">
    <name type="scientific">Ktedonospora formicarum</name>
    <dbReference type="NCBI Taxonomy" id="2778364"/>
    <lineage>
        <taxon>Bacteria</taxon>
        <taxon>Bacillati</taxon>
        <taxon>Chloroflexota</taxon>
        <taxon>Ktedonobacteria</taxon>
        <taxon>Ktedonobacterales</taxon>
        <taxon>Ktedonobacteraceae</taxon>
        <taxon>Ktedonospora</taxon>
    </lineage>
</organism>
<evidence type="ECO:0000256" key="1">
    <source>
        <dbReference type="SAM" id="Phobius"/>
    </source>
</evidence>
<dbReference type="PANTHER" id="PTHR36833:SF1">
    <property type="entry name" value="INTEGRAL MEMBRANE TRANSPORT PROTEIN"/>
    <property type="match status" value="1"/>
</dbReference>
<feature type="transmembrane region" description="Helical" evidence="1">
    <location>
        <begin position="231"/>
        <end position="253"/>
    </location>
</feature>
<evidence type="ECO:0000313" key="3">
    <source>
        <dbReference type="Proteomes" id="UP000612362"/>
    </source>
</evidence>
<dbReference type="Pfam" id="PF06182">
    <property type="entry name" value="ABC2_membrane_6"/>
    <property type="match status" value="1"/>
</dbReference>
<protein>
    <recommendedName>
        <fullName evidence="4">ABC transporter permease</fullName>
    </recommendedName>
</protein>
<feature type="transmembrane region" description="Helical" evidence="1">
    <location>
        <begin position="171"/>
        <end position="192"/>
    </location>
</feature>
<sequence>MADALVDYVLAFSDRYLASWHTSLYGNRGINMKLLRLLAASFSLSLRREITFRANLVFQLVLTALNVASGFVVLGAVYTQTQTLAGWSLSESIVLLGTFQIVSGIFATYVEPNLRWFAGQVRDGKLDTILVQPAPSLFLVSLGRCEPLSLSQAAMGLLTISLGLSNGSSHLSWWGIVSWLLLVGVGLVIAWASRVLMASVSLWVPSIELDVLYSALWQFGRYPVEIYGQPLRFLFTYILPFAFLSTFPARALFGHSDPQALLLGIAIAGMAVILVQIIWKAGLRRYTSATS</sequence>